<gene>
    <name evidence="4" type="ORF">J2T57_003223</name>
</gene>
<dbReference type="GO" id="GO:0043022">
    <property type="term" value="F:ribosome binding"/>
    <property type="evidence" value="ECO:0007669"/>
    <property type="project" value="TreeGrafter"/>
</dbReference>
<accession>A0AAE3G6R0</accession>
<name>A0AAE3G6R0_9GAMM</name>
<dbReference type="NCBIfam" id="NF006718">
    <property type="entry name" value="PRK09256.1"/>
    <property type="match status" value="1"/>
</dbReference>
<keyword evidence="5" id="KW-1185">Reference proteome</keyword>
<dbReference type="SUPFAM" id="SSF75620">
    <property type="entry name" value="Release factor"/>
    <property type="match status" value="1"/>
</dbReference>
<organism evidence="4 5">
    <name type="scientific">Natronocella acetinitrilica</name>
    <dbReference type="NCBI Taxonomy" id="414046"/>
    <lineage>
        <taxon>Bacteria</taxon>
        <taxon>Pseudomonadati</taxon>
        <taxon>Pseudomonadota</taxon>
        <taxon>Gammaproteobacteria</taxon>
        <taxon>Chromatiales</taxon>
        <taxon>Ectothiorhodospiraceae</taxon>
        <taxon>Natronocella</taxon>
    </lineage>
</organism>
<evidence type="ECO:0000313" key="4">
    <source>
        <dbReference type="EMBL" id="MCP1676064.1"/>
    </source>
</evidence>
<feature type="region of interest" description="Disordered" evidence="2">
    <location>
        <begin position="95"/>
        <end position="137"/>
    </location>
</feature>
<dbReference type="Gene3D" id="3.30.160.20">
    <property type="match status" value="1"/>
</dbReference>
<reference evidence="4" key="1">
    <citation type="submission" date="2022-03" db="EMBL/GenBank/DDBJ databases">
        <title>Genomic Encyclopedia of Type Strains, Phase III (KMG-III): the genomes of soil and plant-associated and newly described type strains.</title>
        <authorList>
            <person name="Whitman W."/>
        </authorList>
    </citation>
    <scope>NUCLEOTIDE SEQUENCE</scope>
    <source>
        <strain evidence="4">ANL 6-2</strain>
    </source>
</reference>
<dbReference type="Proteomes" id="UP001205843">
    <property type="component" value="Unassembled WGS sequence"/>
</dbReference>
<feature type="compositionally biased region" description="Basic residues" evidence="2">
    <location>
        <begin position="118"/>
        <end position="137"/>
    </location>
</feature>
<dbReference type="InterPro" id="IPR000352">
    <property type="entry name" value="Pep_chain_release_fac_I"/>
</dbReference>
<dbReference type="GO" id="GO:0003747">
    <property type="term" value="F:translation release factor activity"/>
    <property type="evidence" value="ECO:0007669"/>
    <property type="project" value="InterPro"/>
</dbReference>
<dbReference type="Pfam" id="PF00472">
    <property type="entry name" value="RF-1"/>
    <property type="match status" value="1"/>
</dbReference>
<sequence length="137" mass="15340">MAMLTSLVPPTALSERHIRARGPGGQHVNTSSTAVQLRLDLARSRLPMAVLERLRVLAGSRLTVDDEIVITSDSHRSLQRNREDAAERMAALILEARRQPRRRVPTKPTRGAKERRLAGKKGQGRKKALRQKPVRDT</sequence>
<evidence type="ECO:0000256" key="2">
    <source>
        <dbReference type="SAM" id="MobiDB-lite"/>
    </source>
</evidence>
<dbReference type="AlphaFoldDB" id="A0AAE3G6R0"/>
<evidence type="ECO:0000313" key="5">
    <source>
        <dbReference type="Proteomes" id="UP001205843"/>
    </source>
</evidence>
<comment type="caution">
    <text evidence="4">The sequence shown here is derived from an EMBL/GenBank/DDBJ whole genome shotgun (WGS) entry which is preliminary data.</text>
</comment>
<proteinExistence type="inferred from homology"/>
<evidence type="ECO:0000259" key="3">
    <source>
        <dbReference type="PROSITE" id="PS00745"/>
    </source>
</evidence>
<dbReference type="PANTHER" id="PTHR47814">
    <property type="entry name" value="PEPTIDYL-TRNA HYDROLASE ARFB"/>
    <property type="match status" value="1"/>
</dbReference>
<dbReference type="PROSITE" id="PS00745">
    <property type="entry name" value="RF_PROK_I"/>
    <property type="match status" value="1"/>
</dbReference>
<comment type="similarity">
    <text evidence="1">Belongs to the prokaryotic/mitochondrial release factor family.</text>
</comment>
<feature type="domain" description="Prokaryotic-type class I peptide chain release factors" evidence="3">
    <location>
        <begin position="19"/>
        <end position="35"/>
    </location>
</feature>
<dbReference type="EMBL" id="JALJXV010000008">
    <property type="protein sequence ID" value="MCP1676064.1"/>
    <property type="molecule type" value="Genomic_DNA"/>
</dbReference>
<dbReference type="RefSeq" id="WP_253480704.1">
    <property type="nucleotide sequence ID" value="NZ_JALJXV010000008.1"/>
</dbReference>
<protein>
    <submittedName>
        <fullName evidence="4">Ribosome-associated protein</fullName>
    </submittedName>
</protein>
<dbReference type="GO" id="GO:0072344">
    <property type="term" value="P:rescue of stalled ribosome"/>
    <property type="evidence" value="ECO:0007669"/>
    <property type="project" value="TreeGrafter"/>
</dbReference>
<dbReference type="GO" id="GO:0004045">
    <property type="term" value="F:peptidyl-tRNA hydrolase activity"/>
    <property type="evidence" value="ECO:0007669"/>
    <property type="project" value="TreeGrafter"/>
</dbReference>
<dbReference type="PANTHER" id="PTHR47814:SF1">
    <property type="entry name" value="PEPTIDYL-TRNA HYDROLASE ARFB"/>
    <property type="match status" value="1"/>
</dbReference>
<evidence type="ECO:0000256" key="1">
    <source>
        <dbReference type="ARBA" id="ARBA00010835"/>
    </source>
</evidence>
<dbReference type="InterPro" id="IPR045853">
    <property type="entry name" value="Pep_chain_release_fac_I_sf"/>
</dbReference>